<evidence type="ECO:0000313" key="2">
    <source>
        <dbReference type="Proteomes" id="UP000199184"/>
    </source>
</evidence>
<dbReference type="EMBL" id="FMAI01000012">
    <property type="protein sequence ID" value="SCB46835.1"/>
    <property type="molecule type" value="Genomic_DNA"/>
</dbReference>
<keyword evidence="2" id="KW-1185">Reference proteome</keyword>
<name>A0A1C3X3T3_9BRAD</name>
<protein>
    <submittedName>
        <fullName evidence="1">Uncharacterized protein</fullName>
    </submittedName>
</protein>
<dbReference type="AlphaFoldDB" id="A0A1C3X3T3"/>
<organism evidence="1 2">
    <name type="scientific">Bradyrhizobium shewense</name>
    <dbReference type="NCBI Taxonomy" id="1761772"/>
    <lineage>
        <taxon>Bacteria</taxon>
        <taxon>Pseudomonadati</taxon>
        <taxon>Pseudomonadota</taxon>
        <taxon>Alphaproteobacteria</taxon>
        <taxon>Hyphomicrobiales</taxon>
        <taxon>Nitrobacteraceae</taxon>
        <taxon>Bradyrhizobium</taxon>
    </lineage>
</organism>
<sequence length="344" mass="37951">MSVAAKAFDPLGRAESLIRTVCAVAGSMSFLEEIDDEARHAGLVRAVALADTPPIFDWLVTTFSFQGISDRVARGYIHKHGTASWSAIGASENNAPSCPKLRSYWHFEGCRYDKTSFTCAEPDHIDACALPRPHLRNGRLNQTAYSLYLFVRDLANDDLVGWIDSQLDGAKGTTRVELEAARQEALIGPLRNVYGVSDKILMMTLSTLLIGAREQRPTWLETGTAMIAVDTLVHNFLHRTGILQDCGSSHAYGAACYGPGGCAEIIRTVAGRIDTRTLNPAFPQRFARFVQNAIWRLCSLDGLNLCNGNRIDDRRACQIGYCHLHQRCGRIPLKLTKIDVKTIT</sequence>
<dbReference type="Proteomes" id="UP000199184">
    <property type="component" value="Unassembled WGS sequence"/>
</dbReference>
<reference evidence="2" key="1">
    <citation type="submission" date="2016-08" db="EMBL/GenBank/DDBJ databases">
        <authorList>
            <person name="Varghese N."/>
            <person name="Submissions Spin"/>
        </authorList>
    </citation>
    <scope>NUCLEOTIDE SEQUENCE [LARGE SCALE GENOMIC DNA]</scope>
    <source>
        <strain evidence="2">ERR11</strain>
    </source>
</reference>
<proteinExistence type="predicted"/>
<accession>A0A1C3X3T3</accession>
<gene>
    <name evidence="1" type="ORF">GA0061098_10126</name>
</gene>
<evidence type="ECO:0000313" key="1">
    <source>
        <dbReference type="EMBL" id="SCB46835.1"/>
    </source>
</evidence>